<evidence type="ECO:0000256" key="1">
    <source>
        <dbReference type="ARBA" id="ARBA00000085"/>
    </source>
</evidence>
<keyword evidence="14" id="KW-0175">Coiled coil</keyword>
<dbReference type="InterPro" id="IPR004358">
    <property type="entry name" value="Sig_transdc_His_kin-like_C"/>
</dbReference>
<dbReference type="Pfam" id="PF17203">
    <property type="entry name" value="sCache_3_2"/>
    <property type="match status" value="1"/>
</dbReference>
<dbReference type="EMBL" id="CM001402">
    <property type="protein sequence ID" value="EHO41476.1"/>
    <property type="molecule type" value="Genomic_DNA"/>
</dbReference>
<dbReference type="eggNOG" id="COG4191">
    <property type="taxonomic scope" value="Bacteria"/>
</dbReference>
<dbReference type="SMART" id="SM00304">
    <property type="entry name" value="HAMP"/>
    <property type="match status" value="1"/>
</dbReference>
<gene>
    <name evidence="18" type="ORF">Cabys_614</name>
    <name evidence="19" type="ORF">Calab_1862</name>
</gene>
<keyword evidence="20" id="KW-1185">Reference proteome</keyword>
<dbReference type="SMART" id="SM00387">
    <property type="entry name" value="HATPase_c"/>
    <property type="match status" value="1"/>
</dbReference>
<dbReference type="InterPro" id="IPR005467">
    <property type="entry name" value="His_kinase_dom"/>
</dbReference>
<evidence type="ECO:0000256" key="6">
    <source>
        <dbReference type="ARBA" id="ARBA00022679"/>
    </source>
</evidence>
<name>H1XTK1_CALAY</name>
<dbReference type="HOGENOM" id="CLU_000445_89_29_0"/>
<evidence type="ECO:0000313" key="20">
    <source>
        <dbReference type="Proteomes" id="UP000004671"/>
    </source>
</evidence>
<keyword evidence="13 15" id="KW-0472">Membrane</keyword>
<dbReference type="InterPro" id="IPR003594">
    <property type="entry name" value="HATPase_dom"/>
</dbReference>
<evidence type="ECO:0000256" key="12">
    <source>
        <dbReference type="ARBA" id="ARBA00023012"/>
    </source>
</evidence>
<dbReference type="Proteomes" id="UP000004671">
    <property type="component" value="Chromosome"/>
</dbReference>
<dbReference type="STRING" id="880073.Cabys_614"/>
<feature type="transmembrane region" description="Helical" evidence="15">
    <location>
        <begin position="12"/>
        <end position="37"/>
    </location>
</feature>
<dbReference type="InterPro" id="IPR036890">
    <property type="entry name" value="HATPase_C_sf"/>
</dbReference>
<dbReference type="InterPro" id="IPR003660">
    <property type="entry name" value="HAMP_dom"/>
</dbReference>
<dbReference type="CDD" id="cd06225">
    <property type="entry name" value="HAMP"/>
    <property type="match status" value="1"/>
</dbReference>
<dbReference type="Gene3D" id="1.10.287.130">
    <property type="match status" value="1"/>
</dbReference>
<dbReference type="CDD" id="cd00082">
    <property type="entry name" value="HisKA"/>
    <property type="match status" value="1"/>
</dbReference>
<evidence type="ECO:0000256" key="11">
    <source>
        <dbReference type="ARBA" id="ARBA00022989"/>
    </source>
</evidence>
<evidence type="ECO:0000256" key="4">
    <source>
        <dbReference type="ARBA" id="ARBA00022475"/>
    </source>
</evidence>
<keyword evidence="12" id="KW-0902">Two-component regulatory system</keyword>
<sequence precursor="true">MRPLFKSATLRLKMMLAVGGVVVVFMVFISIGIALHWRSMILQQLQQKAEAVTSAFGISVLDALIYSENENFQVEDLLESYMLGLKEKIPEIQYIVVTDTHNRVIAHTDPRMYNRLLTDELSGRLAKTTGLVSGIYRTPQFGWLIETALPLQVGGKRWGILRIAFEAESTRREIARLFYLLVGITLLLTLVVLAVLNYLIKHTVRSLMLLVQAMDSMELDSSAPLELPERADEIGALTRHFELLRQRLQNSQAQLLEAQKQIYHAEKLASIGRLASGVAHEINNPLNGIKHCVYAIEKEPQNQKQLKEYLALINEGLEHIESVVRKLLGFSRKSARDKEWVDLNQVVRQVVELLAYRLNQRHIDLQLQLAADLPPVYGDASLLQEVVMNLLLNGYDAVEDGGRVIVRTEALPSHQVRLTIEDNGMGINETDLEKIFEPFYTTKEPGKGTGLGLSVALNIVQAHGGQIVAHSQPAKGTRFEVILPYGERQ</sequence>
<keyword evidence="4" id="KW-1003">Cell membrane</keyword>
<evidence type="ECO:0000256" key="13">
    <source>
        <dbReference type="ARBA" id="ARBA00023136"/>
    </source>
</evidence>
<dbReference type="OrthoDB" id="9784397at2"/>
<dbReference type="KEGG" id="caby:Cabys_614"/>
<evidence type="ECO:0000256" key="10">
    <source>
        <dbReference type="ARBA" id="ARBA00022840"/>
    </source>
</evidence>
<dbReference type="Proteomes" id="UP000183868">
    <property type="component" value="Chromosome"/>
</dbReference>
<evidence type="ECO:0000256" key="2">
    <source>
        <dbReference type="ARBA" id="ARBA00004651"/>
    </source>
</evidence>
<evidence type="ECO:0000313" key="18">
    <source>
        <dbReference type="EMBL" id="APF17365.1"/>
    </source>
</evidence>
<dbReference type="Pfam" id="PF02518">
    <property type="entry name" value="HATPase_c"/>
    <property type="match status" value="1"/>
</dbReference>
<dbReference type="Gene3D" id="6.10.340.10">
    <property type="match status" value="1"/>
</dbReference>
<dbReference type="Pfam" id="PF00512">
    <property type="entry name" value="HisKA"/>
    <property type="match status" value="1"/>
</dbReference>
<keyword evidence="8" id="KW-0547">Nucleotide-binding</keyword>
<dbReference type="PANTHER" id="PTHR43065">
    <property type="entry name" value="SENSOR HISTIDINE KINASE"/>
    <property type="match status" value="1"/>
</dbReference>
<dbReference type="SUPFAM" id="SSF55874">
    <property type="entry name" value="ATPase domain of HSP90 chaperone/DNA topoisomerase II/histidine kinase"/>
    <property type="match status" value="1"/>
</dbReference>
<evidence type="ECO:0000313" key="19">
    <source>
        <dbReference type="EMBL" id="EHO41476.1"/>
    </source>
</evidence>
<evidence type="ECO:0000256" key="14">
    <source>
        <dbReference type="SAM" id="Coils"/>
    </source>
</evidence>
<organism evidence="19 20">
    <name type="scientific">Caldithrix abyssi DSM 13497</name>
    <dbReference type="NCBI Taxonomy" id="880073"/>
    <lineage>
        <taxon>Bacteria</taxon>
        <taxon>Pseudomonadati</taxon>
        <taxon>Calditrichota</taxon>
        <taxon>Calditrichia</taxon>
        <taxon>Calditrichales</taxon>
        <taxon>Calditrichaceae</taxon>
        <taxon>Caldithrix</taxon>
    </lineage>
</organism>
<feature type="domain" description="Histidine kinase" evidence="16">
    <location>
        <begin position="277"/>
        <end position="487"/>
    </location>
</feature>
<dbReference type="PROSITE" id="PS50109">
    <property type="entry name" value="HIS_KIN"/>
    <property type="match status" value="1"/>
</dbReference>
<accession>H1XTK1</accession>
<feature type="coiled-coil region" evidence="14">
    <location>
        <begin position="241"/>
        <end position="268"/>
    </location>
</feature>
<keyword evidence="11 15" id="KW-1133">Transmembrane helix</keyword>
<dbReference type="InterPro" id="IPR003661">
    <property type="entry name" value="HisK_dim/P_dom"/>
</dbReference>
<comment type="catalytic activity">
    <reaction evidence="1">
        <text>ATP + protein L-histidine = ADP + protein N-phospho-L-histidine.</text>
        <dbReference type="EC" id="2.7.13.3"/>
    </reaction>
</comment>
<keyword evidence="6" id="KW-0808">Transferase</keyword>
<dbReference type="SUPFAM" id="SSF47384">
    <property type="entry name" value="Homodimeric domain of signal transducing histidine kinase"/>
    <property type="match status" value="1"/>
</dbReference>
<keyword evidence="10" id="KW-0067">ATP-binding</keyword>
<dbReference type="InParanoid" id="H1XTK1"/>
<dbReference type="GO" id="GO:0005886">
    <property type="term" value="C:plasma membrane"/>
    <property type="evidence" value="ECO:0007669"/>
    <property type="project" value="UniProtKB-SubCell"/>
</dbReference>
<dbReference type="PRINTS" id="PR00344">
    <property type="entry name" value="BCTRLSENSOR"/>
</dbReference>
<feature type="domain" description="HAMP" evidence="17">
    <location>
        <begin position="201"/>
        <end position="253"/>
    </location>
</feature>
<keyword evidence="5" id="KW-0597">Phosphoprotein</keyword>
<dbReference type="GO" id="GO:0000155">
    <property type="term" value="F:phosphorelay sensor kinase activity"/>
    <property type="evidence" value="ECO:0007669"/>
    <property type="project" value="InterPro"/>
</dbReference>
<dbReference type="Pfam" id="PF00672">
    <property type="entry name" value="HAMP"/>
    <property type="match status" value="1"/>
</dbReference>
<evidence type="ECO:0000259" key="16">
    <source>
        <dbReference type="PROSITE" id="PS50109"/>
    </source>
</evidence>
<protein>
    <recommendedName>
        <fullName evidence="3">histidine kinase</fullName>
        <ecNumber evidence="3">2.7.13.3</ecNumber>
    </recommendedName>
</protein>
<keyword evidence="7 15" id="KW-0812">Transmembrane</keyword>
<evidence type="ECO:0000256" key="9">
    <source>
        <dbReference type="ARBA" id="ARBA00022777"/>
    </source>
</evidence>
<dbReference type="PaxDb" id="880073-Calab_1862"/>
<comment type="subcellular location">
    <subcellularLocation>
        <location evidence="2">Cell membrane</location>
        <topology evidence="2">Multi-pass membrane protein</topology>
    </subcellularLocation>
</comment>
<dbReference type="SMART" id="SM00388">
    <property type="entry name" value="HisKA"/>
    <property type="match status" value="1"/>
</dbReference>
<dbReference type="EMBL" id="CP018099">
    <property type="protein sequence ID" value="APF17365.1"/>
    <property type="molecule type" value="Genomic_DNA"/>
</dbReference>
<keyword evidence="9 19" id="KW-0418">Kinase</keyword>
<dbReference type="GO" id="GO:0005524">
    <property type="term" value="F:ATP binding"/>
    <property type="evidence" value="ECO:0007669"/>
    <property type="project" value="UniProtKB-KW"/>
</dbReference>
<dbReference type="EC" id="2.7.13.3" evidence="3"/>
<evidence type="ECO:0000256" key="15">
    <source>
        <dbReference type="SAM" id="Phobius"/>
    </source>
</evidence>
<evidence type="ECO:0000256" key="7">
    <source>
        <dbReference type="ARBA" id="ARBA00022692"/>
    </source>
</evidence>
<dbReference type="Gene3D" id="3.30.565.10">
    <property type="entry name" value="Histidine kinase-like ATPase, C-terminal domain"/>
    <property type="match status" value="1"/>
</dbReference>
<feature type="transmembrane region" description="Helical" evidence="15">
    <location>
        <begin position="177"/>
        <end position="200"/>
    </location>
</feature>
<dbReference type="InterPro" id="IPR033463">
    <property type="entry name" value="sCache_3"/>
</dbReference>
<evidence type="ECO:0000259" key="17">
    <source>
        <dbReference type="PROSITE" id="PS50885"/>
    </source>
</evidence>
<dbReference type="RefSeq" id="WP_006928609.1">
    <property type="nucleotide sequence ID" value="NZ_CM001402.1"/>
</dbReference>
<dbReference type="PROSITE" id="PS50885">
    <property type="entry name" value="HAMP"/>
    <property type="match status" value="1"/>
</dbReference>
<proteinExistence type="predicted"/>
<dbReference type="InterPro" id="IPR036097">
    <property type="entry name" value="HisK_dim/P_sf"/>
</dbReference>
<evidence type="ECO:0000256" key="8">
    <source>
        <dbReference type="ARBA" id="ARBA00022741"/>
    </source>
</evidence>
<evidence type="ECO:0000256" key="3">
    <source>
        <dbReference type="ARBA" id="ARBA00012438"/>
    </source>
</evidence>
<evidence type="ECO:0000256" key="5">
    <source>
        <dbReference type="ARBA" id="ARBA00022553"/>
    </source>
</evidence>
<dbReference type="AlphaFoldDB" id="H1XTK1"/>
<reference evidence="18 21" key="2">
    <citation type="submission" date="2016-11" db="EMBL/GenBank/DDBJ databases">
        <title>Genomic analysis of Caldithrix abyssi and proposal of a novel bacterial phylum Caldithrichaeota.</title>
        <authorList>
            <person name="Kublanov I."/>
            <person name="Sigalova O."/>
            <person name="Gavrilov S."/>
            <person name="Lebedinsky A."/>
            <person name="Ivanova N."/>
            <person name="Daum C."/>
            <person name="Reddy T."/>
            <person name="Klenk H.P."/>
            <person name="Goker M."/>
            <person name="Reva O."/>
            <person name="Miroshnichenko M."/>
            <person name="Kyprides N."/>
            <person name="Woyke T."/>
            <person name="Gelfand M."/>
        </authorList>
    </citation>
    <scope>NUCLEOTIDE SEQUENCE [LARGE SCALE GENOMIC DNA]</scope>
    <source>
        <strain evidence="18 21">LF13</strain>
    </source>
</reference>
<reference evidence="19 20" key="1">
    <citation type="submission" date="2011-09" db="EMBL/GenBank/DDBJ databases">
        <title>The permanent draft genome of Caldithrix abyssi DSM 13497.</title>
        <authorList>
            <consortium name="US DOE Joint Genome Institute (JGI-PGF)"/>
            <person name="Lucas S."/>
            <person name="Han J."/>
            <person name="Lapidus A."/>
            <person name="Bruce D."/>
            <person name="Goodwin L."/>
            <person name="Pitluck S."/>
            <person name="Peters L."/>
            <person name="Kyrpides N."/>
            <person name="Mavromatis K."/>
            <person name="Ivanova N."/>
            <person name="Mikhailova N."/>
            <person name="Chertkov O."/>
            <person name="Detter J.C."/>
            <person name="Tapia R."/>
            <person name="Han C."/>
            <person name="Land M."/>
            <person name="Hauser L."/>
            <person name="Markowitz V."/>
            <person name="Cheng J.-F."/>
            <person name="Hugenholtz P."/>
            <person name="Woyke T."/>
            <person name="Wu D."/>
            <person name="Spring S."/>
            <person name="Brambilla E."/>
            <person name="Klenk H.-P."/>
            <person name="Eisen J.A."/>
        </authorList>
    </citation>
    <scope>NUCLEOTIDE SEQUENCE [LARGE SCALE GENOMIC DNA]</scope>
    <source>
        <strain evidence="19 20">DSM 13497</strain>
    </source>
</reference>
<dbReference type="SUPFAM" id="SSF103190">
    <property type="entry name" value="Sensory domain-like"/>
    <property type="match status" value="1"/>
</dbReference>
<dbReference type="InterPro" id="IPR029151">
    <property type="entry name" value="Sensor-like_sf"/>
</dbReference>
<dbReference type="PANTHER" id="PTHR43065:SF46">
    <property type="entry name" value="C4-DICARBOXYLATE TRANSPORT SENSOR PROTEIN DCTB"/>
    <property type="match status" value="1"/>
</dbReference>
<evidence type="ECO:0000313" key="21">
    <source>
        <dbReference type="Proteomes" id="UP000183868"/>
    </source>
</evidence>